<reference evidence="3" key="1">
    <citation type="submission" date="2019-08" db="EMBL/GenBank/DDBJ databases">
        <title>The genome of the North American firefly Photinus pyralis.</title>
        <authorList>
            <consortium name="Photinus pyralis genome working group"/>
            <person name="Fallon T.R."/>
            <person name="Sander Lower S.E."/>
            <person name="Weng J.-K."/>
        </authorList>
    </citation>
    <scope>NUCLEOTIDE SEQUENCE</scope>
    <source>
        <strain evidence="3">TRF0915ILg1</strain>
        <tissue evidence="3">Whole body</tissue>
    </source>
</reference>
<sequence length="346" mass="38990">MRIAADKVLTKQVTIRKAAEIYNVPFTSLQRRVTFSRSIVKNRGGQQTVNRDTEMKLANRLTYLAGRGFGITPKLFEIWERRARINSMKKEKVAEFYKTLEKVVEENDLRGESECVYNINETEMPLNNQPPNIIAKKGSKNVVSMTSVEQGQNVTVLACVRKRHDFMIGMSSGTEVAMTEKGWVTEEAFKSFEIELVLSLQPLDVSFFKPLKAYYHQQTTAWQHSHTNMGITKVAFGGLFKQAWNQAARVGNTTKGFEKSGIFPLNANAILDHKFIGDTLDQDGNTPESNTEQQLDGTLFSVDAEQVDDAQPSTTHQRLEDTQSPTCSKQLANERSDSIDVKNAIR</sequence>
<gene>
    <name evidence="3" type="ORF">ILUMI_14370</name>
</gene>
<evidence type="ECO:0000256" key="1">
    <source>
        <dbReference type="SAM" id="MobiDB-lite"/>
    </source>
</evidence>
<dbReference type="EMBL" id="VTPC01022353">
    <property type="protein sequence ID" value="KAF2891803.1"/>
    <property type="molecule type" value="Genomic_DNA"/>
</dbReference>
<protein>
    <recommendedName>
        <fullName evidence="2">HTH psq-type domain-containing protein</fullName>
    </recommendedName>
</protein>
<dbReference type="InterPro" id="IPR007889">
    <property type="entry name" value="HTH_Psq"/>
</dbReference>
<dbReference type="Pfam" id="PF05225">
    <property type="entry name" value="HTH_psq"/>
    <property type="match status" value="1"/>
</dbReference>
<dbReference type="Gene3D" id="1.10.10.60">
    <property type="entry name" value="Homeodomain-like"/>
    <property type="match status" value="1"/>
</dbReference>
<dbReference type="Proteomes" id="UP000801492">
    <property type="component" value="Unassembled WGS sequence"/>
</dbReference>
<dbReference type="OrthoDB" id="6778796at2759"/>
<accession>A0A8K0CQJ9</accession>
<evidence type="ECO:0000313" key="3">
    <source>
        <dbReference type="EMBL" id="KAF2891803.1"/>
    </source>
</evidence>
<dbReference type="GO" id="GO:0003677">
    <property type="term" value="F:DNA binding"/>
    <property type="evidence" value="ECO:0007669"/>
    <property type="project" value="InterPro"/>
</dbReference>
<evidence type="ECO:0000313" key="4">
    <source>
        <dbReference type="Proteomes" id="UP000801492"/>
    </source>
</evidence>
<proteinExistence type="predicted"/>
<evidence type="ECO:0000259" key="2">
    <source>
        <dbReference type="Pfam" id="PF05225"/>
    </source>
</evidence>
<feature type="compositionally biased region" description="Polar residues" evidence="1">
    <location>
        <begin position="311"/>
        <end position="331"/>
    </location>
</feature>
<organism evidence="3 4">
    <name type="scientific">Ignelater luminosus</name>
    <name type="common">Cucubano</name>
    <name type="synonym">Pyrophorus luminosus</name>
    <dbReference type="NCBI Taxonomy" id="2038154"/>
    <lineage>
        <taxon>Eukaryota</taxon>
        <taxon>Metazoa</taxon>
        <taxon>Ecdysozoa</taxon>
        <taxon>Arthropoda</taxon>
        <taxon>Hexapoda</taxon>
        <taxon>Insecta</taxon>
        <taxon>Pterygota</taxon>
        <taxon>Neoptera</taxon>
        <taxon>Endopterygota</taxon>
        <taxon>Coleoptera</taxon>
        <taxon>Polyphaga</taxon>
        <taxon>Elateriformia</taxon>
        <taxon>Elateroidea</taxon>
        <taxon>Elateridae</taxon>
        <taxon>Agrypninae</taxon>
        <taxon>Pyrophorini</taxon>
        <taxon>Ignelater</taxon>
    </lineage>
</organism>
<keyword evidence="4" id="KW-1185">Reference proteome</keyword>
<feature type="region of interest" description="Disordered" evidence="1">
    <location>
        <begin position="309"/>
        <end position="346"/>
    </location>
</feature>
<feature type="domain" description="HTH psq-type" evidence="2">
    <location>
        <begin position="4"/>
        <end position="33"/>
    </location>
</feature>
<dbReference type="AlphaFoldDB" id="A0A8K0CQJ9"/>
<name>A0A8K0CQJ9_IGNLU</name>
<comment type="caution">
    <text evidence="3">The sequence shown here is derived from an EMBL/GenBank/DDBJ whole genome shotgun (WGS) entry which is preliminary data.</text>
</comment>